<gene>
    <name evidence="1" type="ORF">CF168_22245</name>
</gene>
<proteinExistence type="predicted"/>
<geneLocation type="plasmid" evidence="2">
    <name>pshe-2</name>
</geneLocation>
<organism evidence="1 2">
    <name type="scientific">Shewanella bicestrii</name>
    <dbReference type="NCBI Taxonomy" id="2018305"/>
    <lineage>
        <taxon>Bacteria</taxon>
        <taxon>Pseudomonadati</taxon>
        <taxon>Pseudomonadota</taxon>
        <taxon>Gammaproteobacteria</taxon>
        <taxon>Alteromonadales</taxon>
        <taxon>Shewanellaceae</taxon>
        <taxon>Shewanella</taxon>
    </lineage>
</organism>
<accession>A0A220UV96</accession>
<sequence>MGWLSKFWGSSERDFDVGYYEEYSLGFFVNLIHKYQGWYLWKIQNGDSVSLMLIKPAIGELPTIPVGLVWCFGGKGFYGYINKSIFSERDLYLSFYGSQKYRGSTKCLFKNQLLDSLTEESFIKMDESQVRFEVTTAPVKHRSGSSAYRIEQGIVDFTGSKAAFDTLNMEWQKLIQE</sequence>
<protein>
    <submittedName>
        <fullName evidence="1">Uncharacterized protein</fullName>
    </submittedName>
</protein>
<evidence type="ECO:0000313" key="2">
    <source>
        <dbReference type="Proteomes" id="UP000198367"/>
    </source>
</evidence>
<reference evidence="1 2" key="1">
    <citation type="submission" date="2017-07" db="EMBL/GenBank/DDBJ databases">
        <title>Phenotypical and genomic characterization of a clinical isolate of Shewanella bicestrii sp. nov. producing an extended-spectrum beta-lactamase and a new oxacillinase variant.</title>
        <authorList>
            <person name="Jousset A.B."/>
            <person name="Bonnin R.A."/>
            <person name="Girlich D."/>
            <person name="Dabos L."/>
            <person name="Potron A."/>
            <person name="Dortet L."/>
            <person name="Glaser P."/>
            <person name="Naas T."/>
        </authorList>
    </citation>
    <scope>NUCLEOTIDE SEQUENCE [LARGE SCALE GENOMIC DNA]</scope>
    <source>
        <strain evidence="1 2">JAB-1</strain>
        <plasmid evidence="2">pshe-2</plasmid>
    </source>
</reference>
<dbReference type="RefSeq" id="WP_089069047.1">
    <property type="nucleotide sequence ID" value="NZ_CP022360.1"/>
</dbReference>
<evidence type="ECO:0000313" key="1">
    <source>
        <dbReference type="EMBL" id="ASK71603.1"/>
    </source>
</evidence>
<dbReference type="AlphaFoldDB" id="A0A220UV96"/>
<keyword evidence="2" id="KW-1185">Reference proteome</keyword>
<dbReference type="Proteomes" id="UP000198367">
    <property type="component" value="Plasmid pSHE-2"/>
</dbReference>
<dbReference type="KEGG" id="sbj:CF168_22245"/>
<dbReference type="EMBL" id="CP022360">
    <property type="protein sequence ID" value="ASK71603.1"/>
    <property type="molecule type" value="Genomic_DNA"/>
</dbReference>
<keyword evidence="1" id="KW-0614">Plasmid</keyword>
<name>A0A220UV96_9GAMM</name>